<dbReference type="Gene3D" id="3.30.30.30">
    <property type="match status" value="1"/>
</dbReference>
<dbReference type="GO" id="GO:0140662">
    <property type="term" value="F:ATP-dependent protein folding chaperone"/>
    <property type="evidence" value="ECO:0007669"/>
    <property type="project" value="InterPro"/>
</dbReference>
<dbReference type="GO" id="GO:0034663">
    <property type="term" value="C:endoplasmic reticulum chaperone complex"/>
    <property type="evidence" value="ECO:0007669"/>
    <property type="project" value="TreeGrafter"/>
</dbReference>
<accession>G0UTN9</accession>
<dbReference type="Gene3D" id="3.90.640.10">
    <property type="entry name" value="Actin, Chain A, domain 4"/>
    <property type="match status" value="1"/>
</dbReference>
<dbReference type="InterPro" id="IPR018181">
    <property type="entry name" value="Heat_shock_70_CS"/>
</dbReference>
<evidence type="ECO:0000313" key="8">
    <source>
        <dbReference type="EMBL" id="CCC92753.1"/>
    </source>
</evidence>
<keyword evidence="2 7" id="KW-0732">Signal</keyword>
<dbReference type="PANTHER" id="PTHR45639:SF3">
    <property type="entry name" value="HYPOXIA UP-REGULATED PROTEIN 1"/>
    <property type="match status" value="1"/>
</dbReference>
<gene>
    <name evidence="8" type="ORF">TCIL3000_9_1500</name>
</gene>
<feature type="compositionally biased region" description="Acidic residues" evidence="6">
    <location>
        <begin position="128"/>
        <end position="137"/>
    </location>
</feature>
<feature type="compositionally biased region" description="Polar residues" evidence="6">
    <location>
        <begin position="656"/>
        <end position="680"/>
    </location>
</feature>
<dbReference type="AlphaFoldDB" id="G0UTN9"/>
<evidence type="ECO:0000256" key="5">
    <source>
        <dbReference type="ARBA" id="ARBA00023186"/>
    </source>
</evidence>
<comment type="subcellular location">
    <subcellularLocation>
        <location evidence="1">Endoplasmic reticulum lumen</location>
    </subcellularLocation>
</comment>
<evidence type="ECO:0000256" key="1">
    <source>
        <dbReference type="ARBA" id="ARBA00004319"/>
    </source>
</evidence>
<evidence type="ECO:0000256" key="7">
    <source>
        <dbReference type="SAM" id="SignalP"/>
    </source>
</evidence>
<dbReference type="SUPFAM" id="SSF53067">
    <property type="entry name" value="Actin-like ATPase domain"/>
    <property type="match status" value="2"/>
</dbReference>
<dbReference type="PROSITE" id="PS01036">
    <property type="entry name" value="HSP70_3"/>
    <property type="match status" value="1"/>
</dbReference>
<feature type="signal peptide" evidence="7">
    <location>
        <begin position="1"/>
        <end position="26"/>
    </location>
</feature>
<dbReference type="GO" id="GO:0005788">
    <property type="term" value="C:endoplasmic reticulum lumen"/>
    <property type="evidence" value="ECO:0007669"/>
    <property type="project" value="UniProtKB-SubCell"/>
</dbReference>
<dbReference type="GO" id="GO:0005524">
    <property type="term" value="F:ATP binding"/>
    <property type="evidence" value="ECO:0007669"/>
    <property type="project" value="UniProtKB-KW"/>
</dbReference>
<feature type="compositionally biased region" description="Polar residues" evidence="6">
    <location>
        <begin position="635"/>
        <end position="647"/>
    </location>
</feature>
<keyword evidence="4" id="KW-0067">ATP-binding</keyword>
<evidence type="ECO:0000256" key="3">
    <source>
        <dbReference type="ARBA" id="ARBA00022741"/>
    </source>
</evidence>
<feature type="compositionally biased region" description="Basic and acidic residues" evidence="6">
    <location>
        <begin position="568"/>
        <end position="578"/>
    </location>
</feature>
<evidence type="ECO:0000256" key="6">
    <source>
        <dbReference type="SAM" id="MobiDB-lite"/>
    </source>
</evidence>
<sequence>MFAWEQRQQHCLLLLLLLQCLSLFGGADLMAVDMGTDWTKAATLVSGSGVVPRANIVLNDQTNRKSPQCIAFRFVPYSGNDTLRAVERIFAEEAKSLEPRFPQQSICSPSLLAGLSVQQGDQARNEEREGEGEEGEGEGLLLPEDLAALTYVVVPQARRGAISVLVKQGENNDEVATKLQLPVEELLGMILGNTKRSAERSLGGEPIRYVTLAVPTSASLMYRQAMIDAAAVTGLRAFRLVHSSSAAALQLAHLNAEHLFSAENVKGNGKTKGKYVMLYDMGSSKTEVAVFRFSQAVDRESRGTITMIASAASHKLGGRAFDRCLAQYVERELFPTAKPTPVSPVIDRKPATAATRRAVVSLLRSVNIARERLSVNQNVPLIVPGVREDGGDFTANISRAVFENACSELFDEAVRLRDRALSQTNGTVRSLSELARLELIGGATRMPKLQDRLSQGYGKAADRTLNSDEAVVSGAALMSRSGSRKFEMADPLMNDVYITFSPPLDGSSDGSKSRRHLLFPKWKTTLPSARRLTFLNRTTDFTVTLQDRSGKYSRSVVIRGVNESINAAREKQQDLGTERKKKNTRSSTHLETTEVVVEITVGESGVPYVSGSHVRATYREETTFLSNVEVGEGGSNASQVMSNTSESGAKADEGHGNSTGVNETDSTVLQDEWRGNSSEQEVPESERKKATNEKQITLRFPVAVVAAGLTSVPVGVNMNKDEALASRDRLRAFQRLDDERFVRSALLNDIESMLLHFKSLDAWLGGKVDDNASDANVSDWRSVVTSVSQWFDEVGSGTNESEIQLQHRRLKELQVK</sequence>
<evidence type="ECO:0000256" key="4">
    <source>
        <dbReference type="ARBA" id="ARBA00022840"/>
    </source>
</evidence>
<dbReference type="EMBL" id="HE575322">
    <property type="protein sequence ID" value="CCC92753.1"/>
    <property type="molecule type" value="Genomic_DNA"/>
</dbReference>
<feature type="region of interest" description="Disordered" evidence="6">
    <location>
        <begin position="118"/>
        <end position="139"/>
    </location>
</feature>
<keyword evidence="3" id="KW-0547">Nucleotide-binding</keyword>
<dbReference type="InterPro" id="IPR013126">
    <property type="entry name" value="Hsp_70_fam"/>
</dbReference>
<keyword evidence="8" id="KW-0346">Stress response</keyword>
<dbReference type="PRINTS" id="PR00301">
    <property type="entry name" value="HEATSHOCK70"/>
</dbReference>
<protein>
    <submittedName>
        <fullName evidence="8">Putative heat shock protein</fullName>
    </submittedName>
</protein>
<dbReference type="Pfam" id="PF00012">
    <property type="entry name" value="HSP70"/>
    <property type="match status" value="1"/>
</dbReference>
<dbReference type="PANTHER" id="PTHR45639">
    <property type="entry name" value="HSC70CB, ISOFORM G-RELATED"/>
    <property type="match status" value="1"/>
</dbReference>
<reference evidence="8" key="1">
    <citation type="journal article" date="2012" name="Proc. Natl. Acad. Sci. U.S.A.">
        <title>Antigenic diversity is generated by distinct evolutionary mechanisms in African trypanosome species.</title>
        <authorList>
            <person name="Jackson A.P."/>
            <person name="Berry A."/>
            <person name="Aslett M."/>
            <person name="Allison H.C."/>
            <person name="Burton P."/>
            <person name="Vavrova-Anderson J."/>
            <person name="Brown R."/>
            <person name="Browne H."/>
            <person name="Corton N."/>
            <person name="Hauser H."/>
            <person name="Gamble J."/>
            <person name="Gilderthorp R."/>
            <person name="Marcello L."/>
            <person name="McQuillan J."/>
            <person name="Otto T.D."/>
            <person name="Quail M.A."/>
            <person name="Sanders M.J."/>
            <person name="van Tonder A."/>
            <person name="Ginger M.L."/>
            <person name="Field M.C."/>
            <person name="Barry J.D."/>
            <person name="Hertz-Fowler C."/>
            <person name="Berriman M."/>
        </authorList>
    </citation>
    <scope>NUCLEOTIDE SEQUENCE</scope>
    <source>
        <strain evidence="8">IL3000</strain>
    </source>
</reference>
<keyword evidence="5" id="KW-0143">Chaperone</keyword>
<evidence type="ECO:0000256" key="2">
    <source>
        <dbReference type="ARBA" id="ARBA00022729"/>
    </source>
</evidence>
<feature type="region of interest" description="Disordered" evidence="6">
    <location>
        <begin position="568"/>
        <end position="589"/>
    </location>
</feature>
<proteinExistence type="predicted"/>
<dbReference type="InterPro" id="IPR043129">
    <property type="entry name" value="ATPase_NBD"/>
</dbReference>
<dbReference type="Gene3D" id="3.30.420.40">
    <property type="match status" value="2"/>
</dbReference>
<feature type="region of interest" description="Disordered" evidence="6">
    <location>
        <begin position="627"/>
        <end position="693"/>
    </location>
</feature>
<feature type="chain" id="PRO_5003410742" evidence="7">
    <location>
        <begin position="27"/>
        <end position="816"/>
    </location>
</feature>
<dbReference type="GO" id="GO:0030968">
    <property type="term" value="P:endoplasmic reticulum unfolded protein response"/>
    <property type="evidence" value="ECO:0007669"/>
    <property type="project" value="TreeGrafter"/>
</dbReference>
<organism evidence="8">
    <name type="scientific">Trypanosoma congolense (strain IL3000)</name>
    <dbReference type="NCBI Taxonomy" id="1068625"/>
    <lineage>
        <taxon>Eukaryota</taxon>
        <taxon>Discoba</taxon>
        <taxon>Euglenozoa</taxon>
        <taxon>Kinetoplastea</taxon>
        <taxon>Metakinetoplastina</taxon>
        <taxon>Trypanosomatida</taxon>
        <taxon>Trypanosomatidae</taxon>
        <taxon>Trypanosoma</taxon>
        <taxon>Nannomonas</taxon>
    </lineage>
</organism>
<name>G0UTN9_TRYCI</name>
<dbReference type="VEuPathDB" id="TriTrypDB:TcIL3000_9_1500"/>